<dbReference type="PANTHER" id="PTHR39596:SF2">
    <property type="entry name" value="HET DOMAIN PROTEIN (AFU_ORTHOLOGUE AFUA_1G17550)-RELATED"/>
    <property type="match status" value="1"/>
</dbReference>
<name>A0A4T0W3Q6_9PEZI</name>
<dbReference type="Proteomes" id="UP000305883">
    <property type="component" value="Unassembled WGS sequence"/>
</dbReference>
<accession>A0A4T0W3Q6</accession>
<evidence type="ECO:0000313" key="1">
    <source>
        <dbReference type="EMBL" id="TIC99611.1"/>
    </source>
</evidence>
<proteinExistence type="predicted"/>
<comment type="caution">
    <text evidence="1">The sequence shown here is derived from an EMBL/GenBank/DDBJ whole genome shotgun (WGS) entry which is preliminary data.</text>
</comment>
<reference evidence="1 2" key="1">
    <citation type="journal article" date="2019" name="Genome Biol. Evol.">
        <title>Genomic Plasticity Mediated by Transposable Elements in the Plant Pathogenic Fungus Colletotrichum higginsianum.</title>
        <authorList>
            <person name="Tsushima A."/>
            <person name="Gan P."/>
            <person name="Kumakura N."/>
            <person name="Narusaka M."/>
            <person name="Takano Y."/>
            <person name="Narusaka Y."/>
            <person name="Shirasu K."/>
        </authorList>
    </citation>
    <scope>NUCLEOTIDE SEQUENCE [LARGE SCALE GENOMIC DNA]</scope>
    <source>
        <strain evidence="1 2">MAFF305635-RFP</strain>
    </source>
</reference>
<protein>
    <submittedName>
        <fullName evidence="1">Uncharacterized protein</fullName>
    </submittedName>
</protein>
<dbReference type="AlphaFoldDB" id="A0A4T0W3Q6"/>
<gene>
    <name evidence="1" type="ORF">CH35J_006271</name>
</gene>
<dbReference type="OrthoDB" id="2426273at2759"/>
<organism evidence="1 2">
    <name type="scientific">Colletotrichum higginsianum</name>
    <dbReference type="NCBI Taxonomy" id="80884"/>
    <lineage>
        <taxon>Eukaryota</taxon>
        <taxon>Fungi</taxon>
        <taxon>Dikarya</taxon>
        <taxon>Ascomycota</taxon>
        <taxon>Pezizomycotina</taxon>
        <taxon>Sordariomycetes</taxon>
        <taxon>Hypocreomycetidae</taxon>
        <taxon>Glomerellales</taxon>
        <taxon>Glomerellaceae</taxon>
        <taxon>Colletotrichum</taxon>
        <taxon>Colletotrichum destructivum species complex</taxon>
    </lineage>
</organism>
<evidence type="ECO:0000313" key="2">
    <source>
        <dbReference type="Proteomes" id="UP000305883"/>
    </source>
</evidence>
<sequence length="565" mass="61569">MALEGVTAPGPDRLFVRHGTFSYQTTLNEPNDAAFDGPTGLLDPGPGKVGKNTDLNQVLLRRLLERHGVDSPRAILAMRTSLWLWEPTDVEPVLRQLTLRGRNHNPCGPELSQYRGETGTGKLLRLVPELGRYIKAPATLVLQSIQQQAALCVNRDGKFQVMKSGYSVMSHVWEETMGWSGPQGFGKLDSSARKQGIHRSHFAKFFNRCGATWLWVDALAMPEIVEDMGPAEKAEAEFLRVGVINNIASIFRRADKVVVLDTLALQLSTGSLIDVAVVLSLGRWIRRMWTVAEARLGKKVLVKTADGEADLDEIVSLLEEEAVELGHRYGGLLRTLSILRGKPTAGATAELSDLVKAYRHTHTEDAVDRVRAAFPLLGLIWGAGWSQEEGMLHLVRQMPTESVFLAQLYGERGLPGPYHAMPSVLNQLRGQMHPGSGLQLTEAGVVGRRRCARVLSFSHHMGAGTQKDPMAAVVAIRGAAKWEIEVQVLTGHDAAQLERTARHGVLGLLFPEDGELFNFLLVSDNGLDGMGQTAVSGAVLGSGLCALGGKDSCRLRAQTATWILS</sequence>
<dbReference type="EMBL" id="MWPZ01000004">
    <property type="protein sequence ID" value="TIC99611.1"/>
    <property type="molecule type" value="Genomic_DNA"/>
</dbReference>
<dbReference type="PANTHER" id="PTHR39596">
    <property type="match status" value="1"/>
</dbReference>